<dbReference type="Gene3D" id="3.30.160.60">
    <property type="entry name" value="Classic Zinc Finger"/>
    <property type="match status" value="1"/>
</dbReference>
<dbReference type="FunFam" id="3.30.160.60:FF:002711">
    <property type="entry name" value="Zinc finger protein 16"/>
    <property type="match status" value="1"/>
</dbReference>
<evidence type="ECO:0000256" key="2">
    <source>
        <dbReference type="SAM" id="MobiDB-lite"/>
    </source>
</evidence>
<dbReference type="GO" id="GO:0005634">
    <property type="term" value="C:nucleus"/>
    <property type="evidence" value="ECO:0007669"/>
    <property type="project" value="TreeGrafter"/>
</dbReference>
<dbReference type="Proteomes" id="UP000324222">
    <property type="component" value="Unassembled WGS sequence"/>
</dbReference>
<dbReference type="GO" id="GO:0010468">
    <property type="term" value="P:regulation of gene expression"/>
    <property type="evidence" value="ECO:0007669"/>
    <property type="project" value="TreeGrafter"/>
</dbReference>
<dbReference type="GO" id="GO:0008270">
    <property type="term" value="F:zinc ion binding"/>
    <property type="evidence" value="ECO:0007669"/>
    <property type="project" value="UniProtKB-KW"/>
</dbReference>
<dbReference type="PANTHER" id="PTHR16515">
    <property type="entry name" value="PR DOMAIN ZINC FINGER PROTEIN"/>
    <property type="match status" value="1"/>
</dbReference>
<keyword evidence="1" id="KW-0863">Zinc-finger</keyword>
<dbReference type="InterPro" id="IPR050331">
    <property type="entry name" value="Zinc_finger"/>
</dbReference>
<proteinExistence type="predicted"/>
<evidence type="ECO:0000256" key="1">
    <source>
        <dbReference type="PROSITE-ProRule" id="PRU00042"/>
    </source>
</evidence>
<feature type="region of interest" description="Disordered" evidence="2">
    <location>
        <begin position="84"/>
        <end position="180"/>
    </location>
</feature>
<dbReference type="OrthoDB" id="427030at2759"/>
<accession>A0A5B7ES70</accession>
<dbReference type="GO" id="GO:0022008">
    <property type="term" value="P:neurogenesis"/>
    <property type="evidence" value="ECO:0007669"/>
    <property type="project" value="TreeGrafter"/>
</dbReference>
<sequence length="180" mass="20615">MKLHLGERPFECEYCGAGFAQRSNLKTHVQRMHTKLPGHGRRRIKCDECPAMFRLRRCLKTHKKKRHPIKSLKIKILRESKLYMKPDGAEGKRGGLGHDDEGENDIEEGEDGTVGPSLEPIVQLCEPKEEPYSPSYHSAESPYSTSEWSREEEEEAREVQRGRRESKDLPQESSEAGLSK</sequence>
<evidence type="ECO:0000313" key="5">
    <source>
        <dbReference type="Proteomes" id="UP000324222"/>
    </source>
</evidence>
<dbReference type="AlphaFoldDB" id="A0A5B7ES70"/>
<comment type="caution">
    <text evidence="4">The sequence shown here is derived from an EMBL/GenBank/DDBJ whole genome shotgun (WGS) entry which is preliminary data.</text>
</comment>
<keyword evidence="5" id="KW-1185">Reference proteome</keyword>
<keyword evidence="1" id="KW-0862">Zinc</keyword>
<dbReference type="Pfam" id="PF00096">
    <property type="entry name" value="zf-C2H2"/>
    <property type="match status" value="1"/>
</dbReference>
<feature type="compositionally biased region" description="Polar residues" evidence="2">
    <location>
        <begin position="171"/>
        <end position="180"/>
    </location>
</feature>
<keyword evidence="1" id="KW-0479">Metal-binding</keyword>
<dbReference type="SUPFAM" id="SSF57667">
    <property type="entry name" value="beta-beta-alpha zinc fingers"/>
    <property type="match status" value="1"/>
</dbReference>
<feature type="compositionally biased region" description="Basic and acidic residues" evidence="2">
    <location>
        <begin position="157"/>
        <end position="170"/>
    </location>
</feature>
<dbReference type="SMART" id="SM00355">
    <property type="entry name" value="ZnF_C2H2"/>
    <property type="match status" value="2"/>
</dbReference>
<evidence type="ECO:0000313" key="4">
    <source>
        <dbReference type="EMBL" id="MPC36086.1"/>
    </source>
</evidence>
<organism evidence="4 5">
    <name type="scientific">Portunus trituberculatus</name>
    <name type="common">Swimming crab</name>
    <name type="synonym">Neptunus trituberculatus</name>
    <dbReference type="NCBI Taxonomy" id="210409"/>
    <lineage>
        <taxon>Eukaryota</taxon>
        <taxon>Metazoa</taxon>
        <taxon>Ecdysozoa</taxon>
        <taxon>Arthropoda</taxon>
        <taxon>Crustacea</taxon>
        <taxon>Multicrustacea</taxon>
        <taxon>Malacostraca</taxon>
        <taxon>Eumalacostraca</taxon>
        <taxon>Eucarida</taxon>
        <taxon>Decapoda</taxon>
        <taxon>Pleocyemata</taxon>
        <taxon>Brachyura</taxon>
        <taxon>Eubrachyura</taxon>
        <taxon>Portunoidea</taxon>
        <taxon>Portunidae</taxon>
        <taxon>Portuninae</taxon>
        <taxon>Portunus</taxon>
    </lineage>
</organism>
<feature type="compositionally biased region" description="Acidic residues" evidence="2">
    <location>
        <begin position="100"/>
        <end position="111"/>
    </location>
</feature>
<dbReference type="InterPro" id="IPR036236">
    <property type="entry name" value="Znf_C2H2_sf"/>
</dbReference>
<name>A0A5B7ES70_PORTR</name>
<dbReference type="PANTHER" id="PTHR16515:SF20">
    <property type="entry name" value="PR DOMAIN ZINC FINGER PROTEIN 12"/>
    <property type="match status" value="1"/>
</dbReference>
<reference evidence="4 5" key="1">
    <citation type="submission" date="2019-05" db="EMBL/GenBank/DDBJ databases">
        <title>Another draft genome of Portunus trituberculatus and its Hox gene families provides insights of decapod evolution.</title>
        <authorList>
            <person name="Jeong J.-H."/>
            <person name="Song I."/>
            <person name="Kim S."/>
            <person name="Choi T."/>
            <person name="Kim D."/>
            <person name="Ryu S."/>
            <person name="Kim W."/>
        </authorList>
    </citation>
    <scope>NUCLEOTIDE SEQUENCE [LARGE SCALE GENOMIC DNA]</scope>
    <source>
        <tissue evidence="4">Muscle</tissue>
    </source>
</reference>
<feature type="domain" description="C2H2-type" evidence="3">
    <location>
        <begin position="44"/>
        <end position="67"/>
    </location>
</feature>
<feature type="compositionally biased region" description="Polar residues" evidence="2">
    <location>
        <begin position="135"/>
        <end position="146"/>
    </location>
</feature>
<dbReference type="InterPro" id="IPR013087">
    <property type="entry name" value="Znf_C2H2_type"/>
</dbReference>
<dbReference type="EMBL" id="VSRR010003424">
    <property type="protein sequence ID" value="MPC36086.1"/>
    <property type="molecule type" value="Genomic_DNA"/>
</dbReference>
<dbReference type="PROSITE" id="PS50157">
    <property type="entry name" value="ZINC_FINGER_C2H2_2"/>
    <property type="match status" value="2"/>
</dbReference>
<protein>
    <submittedName>
        <fullName evidence="4">Zinc finger protein 112</fullName>
    </submittedName>
</protein>
<feature type="compositionally biased region" description="Basic and acidic residues" evidence="2">
    <location>
        <begin position="84"/>
        <end position="99"/>
    </location>
</feature>
<gene>
    <name evidence="4" type="primary">ZNF112</name>
    <name evidence="4" type="ORF">E2C01_029533</name>
</gene>
<dbReference type="PROSITE" id="PS00028">
    <property type="entry name" value="ZINC_FINGER_C2H2_1"/>
    <property type="match status" value="2"/>
</dbReference>
<feature type="domain" description="C2H2-type" evidence="3">
    <location>
        <begin position="10"/>
        <end position="34"/>
    </location>
</feature>
<evidence type="ECO:0000259" key="3">
    <source>
        <dbReference type="PROSITE" id="PS50157"/>
    </source>
</evidence>